<feature type="domain" description="Alpha/beta hydrolase fold-3" evidence="3">
    <location>
        <begin position="122"/>
        <end position="351"/>
    </location>
</feature>
<dbReference type="InterPro" id="IPR013094">
    <property type="entry name" value="AB_hydrolase_3"/>
</dbReference>
<proteinExistence type="predicted"/>
<keyword evidence="5" id="KW-1185">Reference proteome</keyword>
<keyword evidence="2" id="KW-1133">Transmembrane helix</keyword>
<dbReference type="Gene3D" id="3.40.50.1820">
    <property type="entry name" value="alpha/beta hydrolase"/>
    <property type="match status" value="1"/>
</dbReference>
<name>A0ABR1J4D2_9AGAR</name>
<dbReference type="PANTHER" id="PTHR48081">
    <property type="entry name" value="AB HYDROLASE SUPERFAMILY PROTEIN C4A8.06C"/>
    <property type="match status" value="1"/>
</dbReference>
<keyword evidence="2" id="KW-0812">Transmembrane</keyword>
<dbReference type="InterPro" id="IPR029058">
    <property type="entry name" value="AB_hydrolase_fold"/>
</dbReference>
<evidence type="ECO:0000259" key="3">
    <source>
        <dbReference type="Pfam" id="PF07859"/>
    </source>
</evidence>
<dbReference type="SUPFAM" id="SSF53474">
    <property type="entry name" value="alpha/beta-Hydrolases"/>
    <property type="match status" value="1"/>
</dbReference>
<evidence type="ECO:0000313" key="5">
    <source>
        <dbReference type="Proteomes" id="UP001498398"/>
    </source>
</evidence>
<gene>
    <name evidence="4" type="ORF">VKT23_014752</name>
</gene>
<accession>A0ABR1J4D2</accession>
<feature type="transmembrane region" description="Helical" evidence="2">
    <location>
        <begin position="20"/>
        <end position="40"/>
    </location>
</feature>
<protein>
    <recommendedName>
        <fullName evidence="3">Alpha/beta hydrolase fold-3 domain-containing protein</fullName>
    </recommendedName>
</protein>
<dbReference type="InterPro" id="IPR050300">
    <property type="entry name" value="GDXG_lipolytic_enzyme"/>
</dbReference>
<organism evidence="4 5">
    <name type="scientific">Marasmiellus scandens</name>
    <dbReference type="NCBI Taxonomy" id="2682957"/>
    <lineage>
        <taxon>Eukaryota</taxon>
        <taxon>Fungi</taxon>
        <taxon>Dikarya</taxon>
        <taxon>Basidiomycota</taxon>
        <taxon>Agaricomycotina</taxon>
        <taxon>Agaricomycetes</taxon>
        <taxon>Agaricomycetidae</taxon>
        <taxon>Agaricales</taxon>
        <taxon>Marasmiineae</taxon>
        <taxon>Omphalotaceae</taxon>
        <taxon>Marasmiellus</taxon>
    </lineage>
</organism>
<evidence type="ECO:0000256" key="2">
    <source>
        <dbReference type="SAM" id="Phobius"/>
    </source>
</evidence>
<keyword evidence="1" id="KW-0378">Hydrolase</keyword>
<evidence type="ECO:0000313" key="4">
    <source>
        <dbReference type="EMBL" id="KAK7445756.1"/>
    </source>
</evidence>
<dbReference type="Pfam" id="PF07859">
    <property type="entry name" value="Abhydrolase_3"/>
    <property type="match status" value="1"/>
</dbReference>
<evidence type="ECO:0000256" key="1">
    <source>
        <dbReference type="ARBA" id="ARBA00022801"/>
    </source>
</evidence>
<dbReference type="EMBL" id="JBANRG010000046">
    <property type="protein sequence ID" value="KAK7445756.1"/>
    <property type="molecule type" value="Genomic_DNA"/>
</dbReference>
<sequence>MSGRTGVYAQVSFTDRLKIFSLIFVMPVVVVWNLLLYSTLRRNIVKTKKWSRIIVDIRWRFTTSFLSVNQIQYMMGTSIQIYKDWAHAHDLPVTIEEISTGSDASKKARVFWIGPKKLNRVILYLHGGAFLVPLQHVSISFWRCVQLSLKERSEMDTGVAILDYSLYPGSPFPTQLLQAKAALKHLIDSGAEPCHIQLAGDDSGAYILLKLLSELIRPNSSIRLAQPLGGVYLMSPWVPFNHDGDRSRSFSENDNMDVITSQTLAKWGRYTCRDFPKPPSPAQAVVDSVRKGRKRDSLPCHQFMGVAGVVQRVLVTVGKNECLRDDVVRVVDQLRKHHPLVRFILQGDGVHNDPYMDLLAGEREGKLMTVIMNWFAEVFRNEMV</sequence>
<dbReference type="PANTHER" id="PTHR48081:SF31">
    <property type="entry name" value="STERYL ACETYL HYDROLASE MUG81-RELATED"/>
    <property type="match status" value="1"/>
</dbReference>
<keyword evidence="2" id="KW-0472">Membrane</keyword>
<reference evidence="4 5" key="1">
    <citation type="submission" date="2024-01" db="EMBL/GenBank/DDBJ databases">
        <title>A draft genome for the cacao thread blight pathogen Marasmiellus scandens.</title>
        <authorList>
            <person name="Baruah I.K."/>
            <person name="Leung J."/>
            <person name="Bukari Y."/>
            <person name="Amoako-Attah I."/>
            <person name="Meinhardt L.W."/>
            <person name="Bailey B.A."/>
            <person name="Cohen S.P."/>
        </authorList>
    </citation>
    <scope>NUCLEOTIDE SEQUENCE [LARGE SCALE GENOMIC DNA]</scope>
    <source>
        <strain evidence="4 5">GH-19</strain>
    </source>
</reference>
<comment type="caution">
    <text evidence="4">The sequence shown here is derived from an EMBL/GenBank/DDBJ whole genome shotgun (WGS) entry which is preliminary data.</text>
</comment>
<dbReference type="Proteomes" id="UP001498398">
    <property type="component" value="Unassembled WGS sequence"/>
</dbReference>